<dbReference type="AlphaFoldDB" id="A0A497EXS5"/>
<comment type="caution">
    <text evidence="2">The sequence shown here is derived from an EMBL/GenBank/DDBJ whole genome shotgun (WGS) entry which is preliminary data.</text>
</comment>
<dbReference type="PANTHER" id="PTHR41775:SF1">
    <property type="entry name" value="PEPTIDASE M6-LIKE DOMAIN-CONTAINING PROTEIN"/>
    <property type="match status" value="1"/>
</dbReference>
<dbReference type="Pfam" id="PF05547">
    <property type="entry name" value="Peptidase_M6"/>
    <property type="match status" value="1"/>
</dbReference>
<dbReference type="PANTHER" id="PTHR41775">
    <property type="entry name" value="SECRETED PROTEIN-RELATED"/>
    <property type="match status" value="1"/>
</dbReference>
<gene>
    <name evidence="2" type="ORF">DRJ26_04975</name>
</gene>
<evidence type="ECO:0000313" key="2">
    <source>
        <dbReference type="EMBL" id="RLE52183.1"/>
    </source>
</evidence>
<dbReference type="SUPFAM" id="SSF55486">
    <property type="entry name" value="Metalloproteases ('zincins'), catalytic domain"/>
    <property type="match status" value="1"/>
</dbReference>
<dbReference type="Proteomes" id="UP000269499">
    <property type="component" value="Unassembled WGS sequence"/>
</dbReference>
<name>A0A497EXS5_9CREN</name>
<feature type="non-terminal residue" evidence="2">
    <location>
        <position position="904"/>
    </location>
</feature>
<dbReference type="InterPro" id="IPR024079">
    <property type="entry name" value="MetalloPept_cat_dom_sf"/>
</dbReference>
<reference evidence="2 3" key="1">
    <citation type="submission" date="2018-06" db="EMBL/GenBank/DDBJ databases">
        <title>Extensive metabolic versatility and redundancy in microbially diverse, dynamic hydrothermal sediments.</title>
        <authorList>
            <person name="Dombrowski N."/>
            <person name="Teske A."/>
            <person name="Baker B.J."/>
        </authorList>
    </citation>
    <scope>NUCLEOTIDE SEQUENCE [LARGE SCALE GENOMIC DNA]</scope>
    <source>
        <strain evidence="2">B20_G2</strain>
    </source>
</reference>
<dbReference type="InterPro" id="IPR008757">
    <property type="entry name" value="Peptidase_M6-like_domain"/>
</dbReference>
<sequence>MRMSKLAVTIFIFIIFAIELTVNVSIGAGVNQALSLNQLYKNMDELHNSKIKVKGYLSAFSSFYDINFILTDGERSITIEPINVDLIRWVGREVEIYGILNAKSMKIEVLSVTIPDGSAPPAFSQSIATSLEKSPLGGQPTYIIPVKFPDMEPTKNITDIMSVVDEAANEYYPEISYNLTWFNCKFIDNWLLMPQNMSYYAADNETTREDLIQDAISLADPIINYTKYYRIIIVHAGWDEALTRNESDIWSFAVLGDFLISTDDGQVRISVAVVSEFDPLGVYVHEMGHMLGLPDLYDENYEVEFMGKWDLMAKGMWNGDPIGSSPAHPSSACKISLGWLSGESIVEVGPGSFLTVTLNPIEDASGVRAIKIPITDQVYYLVEVRRKVNYDTYLPGEGVLILFVNESNPSGEGPVRLIDAKPKTATLDDAYFTVGSSWSNDAYNITIRIEGVEGSAYVISIFYEDAVIVDAAEVSKSRADVGSIQYVSFHLKWNSTGENASQITIEINGSTYTTDDEGWAIVEVNSSEVGKQVWTVSAAYIDDIPITVVMEVEAPYIIWDKVIVTLKVPIEKQRVSINGNATIYYEAVYAYDNDLFKGEVILNGSTSWPLIGPRWYTVQKIIDNKYNLTTFESNVVKVIFDALKVKAEVEKQLYNPEEKFEVKVKLMYASDDTPIVGGIVELDGNQMPTGIGGIARFTVTAPNVTGEYAIRVEGVSDGKSVNIPYNRETLKLIVTKIIIDNISPRNIRIEVGEPLRIGIHAIWAHNSSSAENVQLQIYNRKIVTGSDGWAFLEIAMDTISRVDLTVDEVLAPEGIYTFYQPISAYIIWDELKVEVEYHALIPGSIKAVVKVRYVYDNQPVDNAKVTINGMKTARVEEGTYTIVIDFWGLMVKLEVLVEVEGFKP</sequence>
<protein>
    <recommendedName>
        <fullName evidence="1">Peptidase M6-like domain-containing protein</fullName>
    </recommendedName>
</protein>
<evidence type="ECO:0000259" key="1">
    <source>
        <dbReference type="Pfam" id="PF05547"/>
    </source>
</evidence>
<dbReference type="NCBIfam" id="TIGR03296">
    <property type="entry name" value="M6dom_TIGR03296"/>
    <property type="match status" value="1"/>
</dbReference>
<accession>A0A497EXS5</accession>
<proteinExistence type="predicted"/>
<organism evidence="2 3">
    <name type="scientific">Thermoproteota archaeon</name>
    <dbReference type="NCBI Taxonomy" id="2056631"/>
    <lineage>
        <taxon>Archaea</taxon>
        <taxon>Thermoproteota</taxon>
    </lineage>
</organism>
<evidence type="ECO:0000313" key="3">
    <source>
        <dbReference type="Proteomes" id="UP000269499"/>
    </source>
</evidence>
<dbReference type="GO" id="GO:0006508">
    <property type="term" value="P:proteolysis"/>
    <property type="evidence" value="ECO:0007669"/>
    <property type="project" value="InterPro"/>
</dbReference>
<dbReference type="Gene3D" id="3.40.390.10">
    <property type="entry name" value="Collagenase (Catalytic Domain)"/>
    <property type="match status" value="1"/>
</dbReference>
<dbReference type="EMBL" id="QMRA01000128">
    <property type="protein sequence ID" value="RLE52183.1"/>
    <property type="molecule type" value="Genomic_DNA"/>
</dbReference>
<dbReference type="GO" id="GO:0008237">
    <property type="term" value="F:metallopeptidase activity"/>
    <property type="evidence" value="ECO:0007669"/>
    <property type="project" value="InterPro"/>
</dbReference>
<feature type="domain" description="Peptidase M6-like" evidence="1">
    <location>
        <begin position="278"/>
        <end position="332"/>
    </location>
</feature>